<accession>A0AB74UWV3</accession>
<sequence>MIQNFVYVLNNGLKTKVGEYLPSVPLLQQINDPEYRPKAYQWENDGRTFTRQIDGHDTRTAHLLPDGDRIIVLQAQAHYGADNVIVLDAANELRRRIVNPYRDSKFFMAGDEFWFYGITVRGDDVILNIQVQRKLAGRSHDAVPIYEASYDPMTWDLKKIEWKPAT</sequence>
<evidence type="ECO:0000313" key="1">
    <source>
        <dbReference type="EMBL" id="XIA18825.1"/>
    </source>
</evidence>
<proteinExistence type="predicted"/>
<protein>
    <submittedName>
        <fullName evidence="1">Uncharacterized protein</fullName>
    </submittedName>
</protein>
<gene>
    <name evidence="1" type="ORF">ACFYG5_01420</name>
</gene>
<dbReference type="EMBL" id="CP170721">
    <property type="protein sequence ID" value="XIA18825.1"/>
    <property type="molecule type" value="Genomic_DNA"/>
</dbReference>
<dbReference type="SUPFAM" id="SSF69304">
    <property type="entry name" value="Tricorn protease N-terminal domain"/>
    <property type="match status" value="1"/>
</dbReference>
<organism evidence="1">
    <name type="scientific">Rhodanobacter sp. FW102-FHT14D07</name>
    <dbReference type="NCBI Taxonomy" id="3351462"/>
    <lineage>
        <taxon>Bacteria</taxon>
        <taxon>Pseudomonadati</taxon>
        <taxon>Pseudomonadota</taxon>
        <taxon>Gammaproteobacteria</taxon>
        <taxon>Lysobacterales</taxon>
        <taxon>Rhodanobacteraceae</taxon>
        <taxon>Rhodanobacter</taxon>
    </lineage>
</organism>
<dbReference type="AlphaFoldDB" id="A0AB74UWV3"/>
<name>A0AB74UWV3_9GAMM</name>
<dbReference type="RefSeq" id="WP_395119989.1">
    <property type="nucleotide sequence ID" value="NZ_CP170721.1"/>
</dbReference>
<reference evidence="1" key="1">
    <citation type="submission" date="2024-10" db="EMBL/GenBank/DDBJ databases">
        <authorList>
            <person name="Lesea H.P."/>
            <person name="Kuehl J.V."/>
            <person name="Chandonia J.-M."/>
        </authorList>
    </citation>
    <scope>NUCLEOTIDE SEQUENCE</scope>
    <source>
        <strain evidence="1">FW102-FHT14D07</strain>
    </source>
</reference>